<evidence type="ECO:0000313" key="1">
    <source>
        <dbReference type="EMBL" id="MBT2186113.1"/>
    </source>
</evidence>
<dbReference type="Proteomes" id="UP001138757">
    <property type="component" value="Unassembled WGS sequence"/>
</dbReference>
<reference evidence="1" key="1">
    <citation type="submission" date="2021-05" db="EMBL/GenBank/DDBJ databases">
        <title>Genome of Sphingobium sp. strain.</title>
        <authorList>
            <person name="Fan R."/>
        </authorList>
    </citation>
    <scope>NUCLEOTIDE SEQUENCE</scope>
    <source>
        <strain evidence="1">H33</strain>
    </source>
</reference>
<dbReference type="AlphaFoldDB" id="A0A9X1DA05"/>
<dbReference type="Gene3D" id="3.40.109.10">
    <property type="entry name" value="NADH Oxidase"/>
    <property type="match status" value="1"/>
</dbReference>
<organism evidence="1 2">
    <name type="scientific">Sphingobium nicotianae</name>
    <dbReference type="NCBI Taxonomy" id="2782607"/>
    <lineage>
        <taxon>Bacteria</taxon>
        <taxon>Pseudomonadati</taxon>
        <taxon>Pseudomonadota</taxon>
        <taxon>Alphaproteobacteria</taxon>
        <taxon>Sphingomonadales</taxon>
        <taxon>Sphingomonadaceae</taxon>
        <taxon>Sphingobium</taxon>
    </lineage>
</organism>
<name>A0A9X1DA05_9SPHN</name>
<gene>
    <name evidence="1" type="ORF">KK488_04060</name>
</gene>
<proteinExistence type="predicted"/>
<dbReference type="PANTHER" id="PTHR23026">
    <property type="entry name" value="NADPH NITROREDUCTASE"/>
    <property type="match status" value="1"/>
</dbReference>
<dbReference type="GO" id="GO:0016491">
    <property type="term" value="F:oxidoreductase activity"/>
    <property type="evidence" value="ECO:0007669"/>
    <property type="project" value="InterPro"/>
</dbReference>
<dbReference type="EMBL" id="JAHGAW010000002">
    <property type="protein sequence ID" value="MBT2186113.1"/>
    <property type="molecule type" value="Genomic_DNA"/>
</dbReference>
<dbReference type="SUPFAM" id="SSF55469">
    <property type="entry name" value="FMN-dependent nitroreductase-like"/>
    <property type="match status" value="2"/>
</dbReference>
<comment type="caution">
    <text evidence="1">The sequence shown here is derived from an EMBL/GenBank/DDBJ whole genome shotgun (WGS) entry which is preliminary data.</text>
</comment>
<dbReference type="InterPro" id="IPR000415">
    <property type="entry name" value="Nitroreductase-like"/>
</dbReference>
<protein>
    <submittedName>
        <fullName evidence="1">Nitroreductase family protein</fullName>
    </submittedName>
</protein>
<dbReference type="PANTHER" id="PTHR23026:SF123">
    <property type="entry name" value="NAD(P)H NITROREDUCTASE RV3131-RELATED"/>
    <property type="match status" value="1"/>
</dbReference>
<dbReference type="NCBIfam" id="NF047509">
    <property type="entry name" value="Rv3131_FMN_oxido"/>
    <property type="match status" value="1"/>
</dbReference>
<sequence length="362" mass="39326">MDRRTMLIGAGAAFVTAGSGMIGWHAAAGSMADYDRYAARLRGSLAPPDLQAIVRYATLAASGHNTQPWRFRLDREAIEIRPDFGRRTPVVDPDDHHLYVSLGCAAANLALAAAATGRSGELSIAADGRAVRYDYASGVPRWDALFDAIPKRQCTRAEYDGRAVPAADLAEIERAVATPGVSLALITDRARMNRVRDLVLAGNEDQMRDPAFMRELVQWIRFNPRSAMATGDGLFSAASGNPVLPSGLGRFAFDRLFNVGQENRKYARQIDSSAGIAIFFGERADPGHWIRIGQACQRFALAATHLGLKIAFINQPVEVNRLRADLAAVVGETRRPDLVMRFGYGPALPLSPRRPAASVMQP</sequence>
<evidence type="ECO:0000313" key="2">
    <source>
        <dbReference type="Proteomes" id="UP001138757"/>
    </source>
</evidence>
<keyword evidence="2" id="KW-1185">Reference proteome</keyword>
<dbReference type="InterPro" id="IPR050627">
    <property type="entry name" value="Nitroreductase/BluB"/>
</dbReference>
<accession>A0A9X1DA05</accession>